<proteinExistence type="predicted"/>
<dbReference type="Pfam" id="PF10673">
    <property type="entry name" value="DUF2487"/>
    <property type="match status" value="1"/>
</dbReference>
<reference evidence="1 2" key="1">
    <citation type="submission" date="2016-10" db="EMBL/GenBank/DDBJ databases">
        <authorList>
            <person name="de Groot N.N."/>
        </authorList>
    </citation>
    <scope>NUCLEOTIDE SEQUENCE [LARGE SCALE GENOMIC DNA]</scope>
    <source>
        <strain evidence="1 2">CGMCC 1.6502</strain>
    </source>
</reference>
<protein>
    <recommendedName>
        <fullName evidence="3">DUF2487 domain-containing protein</fullName>
    </recommendedName>
</protein>
<dbReference type="RefSeq" id="WP_093210375.1">
    <property type="nucleotide sequence ID" value="NZ_FNFL01000001.1"/>
</dbReference>
<evidence type="ECO:0000313" key="1">
    <source>
        <dbReference type="EMBL" id="SDJ67600.1"/>
    </source>
</evidence>
<dbReference type="Proteomes" id="UP000198694">
    <property type="component" value="Unassembled WGS sequence"/>
</dbReference>
<dbReference type="AlphaFoldDB" id="A0A1G8VQY0"/>
<dbReference type="EMBL" id="FNFL01000001">
    <property type="protein sequence ID" value="SDJ67600.1"/>
    <property type="molecule type" value="Genomic_DNA"/>
</dbReference>
<dbReference type="OrthoDB" id="2678750at2"/>
<name>A0A1G8VQY0_9BACI</name>
<evidence type="ECO:0000313" key="2">
    <source>
        <dbReference type="Proteomes" id="UP000198694"/>
    </source>
</evidence>
<accession>A0A1G8VQY0</accession>
<dbReference type="InterPro" id="IPR019615">
    <property type="entry name" value="DUF2487"/>
</dbReference>
<evidence type="ECO:0008006" key="3">
    <source>
        <dbReference type="Google" id="ProtNLM"/>
    </source>
</evidence>
<organism evidence="1 2">
    <name type="scientific">Sediminibacillus albus</name>
    <dbReference type="NCBI Taxonomy" id="407036"/>
    <lineage>
        <taxon>Bacteria</taxon>
        <taxon>Bacillati</taxon>
        <taxon>Bacillota</taxon>
        <taxon>Bacilli</taxon>
        <taxon>Bacillales</taxon>
        <taxon>Bacillaceae</taxon>
        <taxon>Sediminibacillus</taxon>
    </lineage>
</organism>
<gene>
    <name evidence="1" type="ORF">SAMN05216243_0238</name>
</gene>
<keyword evidence="2" id="KW-1185">Reference proteome</keyword>
<dbReference type="STRING" id="407036.SAMN05216243_0238"/>
<sequence length="152" mass="17777">MQWNKQDLGQYLTAEEYIDTLLIPLVPISLATGEDMVKGAGQMETTNIFVKEMEKQYKGRIFLLPIYSYLSSPDLEAEAVRLNKWVENACQRPFRHVFFFTFDHQWKKQERLLSGNLLWLPSIKADDIQSKETKAVVNDQVSQLTELIKSYW</sequence>